<feature type="region of interest" description="Disordered" evidence="10">
    <location>
        <begin position="400"/>
        <end position="466"/>
    </location>
</feature>
<evidence type="ECO:0000256" key="2">
    <source>
        <dbReference type="ARBA" id="ARBA00008124"/>
    </source>
</evidence>
<keyword evidence="8" id="KW-0472">Membrane</keyword>
<dbReference type="OMA" id="EEPWRYY"/>
<dbReference type="Pfam" id="PF06990">
    <property type="entry name" value="Gal-3-0_sulfotr"/>
    <property type="match status" value="1"/>
</dbReference>
<keyword evidence="4" id="KW-0812">Transmembrane</keyword>
<keyword evidence="13" id="KW-1185">Reference proteome</keyword>
<keyword evidence="9" id="KW-0325">Glycoprotein</keyword>
<feature type="compositionally biased region" description="Low complexity" evidence="10">
    <location>
        <begin position="436"/>
        <end position="445"/>
    </location>
</feature>
<dbReference type="RefSeq" id="XP_030194716.1">
    <property type="nucleotide sequence ID" value="XM_030338856.1"/>
</dbReference>
<evidence type="ECO:0000313" key="12">
    <source>
        <dbReference type="Ensembl" id="ENSGMOP00000010301.2"/>
    </source>
</evidence>
<keyword evidence="7" id="KW-0333">Golgi apparatus</keyword>
<dbReference type="GeneTree" id="ENSGT00950000182923"/>
<keyword evidence="3" id="KW-0808">Transferase</keyword>
<dbReference type="Proteomes" id="UP000694546">
    <property type="component" value="Chromosome 17"/>
</dbReference>
<evidence type="ECO:0000256" key="7">
    <source>
        <dbReference type="ARBA" id="ARBA00023034"/>
    </source>
</evidence>
<comment type="subcellular location">
    <subcellularLocation>
        <location evidence="1">Golgi apparatus membrane</location>
        <topology evidence="1">Single-pass type II membrane protein</topology>
    </subcellularLocation>
</comment>
<dbReference type="PANTHER" id="PTHR14647:SF83">
    <property type="entry name" value="GALACTOSE-3-O-SULFOTRANSFERASE 3"/>
    <property type="match status" value="1"/>
</dbReference>
<dbReference type="GO" id="GO:0000139">
    <property type="term" value="C:Golgi membrane"/>
    <property type="evidence" value="ECO:0007669"/>
    <property type="project" value="UniProtKB-SubCell"/>
</dbReference>
<dbReference type="Gene3D" id="3.40.50.300">
    <property type="entry name" value="P-loop containing nucleotide triphosphate hydrolases"/>
    <property type="match status" value="1"/>
</dbReference>
<evidence type="ECO:0000256" key="6">
    <source>
        <dbReference type="ARBA" id="ARBA00022989"/>
    </source>
</evidence>
<evidence type="ECO:0000256" key="10">
    <source>
        <dbReference type="SAM" id="MobiDB-lite"/>
    </source>
</evidence>
<reference evidence="12" key="1">
    <citation type="submission" date="2025-08" db="UniProtKB">
        <authorList>
            <consortium name="Ensembl"/>
        </authorList>
    </citation>
    <scope>IDENTIFICATION</scope>
</reference>
<dbReference type="OrthoDB" id="514299at2759"/>
<feature type="compositionally biased region" description="Low complexity" evidence="10">
    <location>
        <begin position="401"/>
        <end position="411"/>
    </location>
</feature>
<dbReference type="GeneID" id="115529790"/>
<dbReference type="SUPFAM" id="SSF52540">
    <property type="entry name" value="P-loop containing nucleoside triphosphate hydrolases"/>
    <property type="match status" value="1"/>
</dbReference>
<evidence type="ECO:0000256" key="11">
    <source>
        <dbReference type="SAM" id="SignalP"/>
    </source>
</evidence>
<evidence type="ECO:0000256" key="3">
    <source>
        <dbReference type="ARBA" id="ARBA00022679"/>
    </source>
</evidence>
<dbReference type="Ensembl" id="ENSGMOT00000010583.2">
    <property type="protein sequence ID" value="ENSGMOP00000010301.2"/>
    <property type="gene ID" value="ENSGMOG00000009644.2"/>
</dbReference>
<keyword evidence="11" id="KW-0732">Signal</keyword>
<proteinExistence type="inferred from homology"/>
<keyword evidence="6" id="KW-1133">Transmembrane helix</keyword>
<organism evidence="12 13">
    <name type="scientific">Gadus morhua</name>
    <name type="common">Atlantic cod</name>
    <dbReference type="NCBI Taxonomy" id="8049"/>
    <lineage>
        <taxon>Eukaryota</taxon>
        <taxon>Metazoa</taxon>
        <taxon>Chordata</taxon>
        <taxon>Craniata</taxon>
        <taxon>Vertebrata</taxon>
        <taxon>Euteleostomi</taxon>
        <taxon>Actinopterygii</taxon>
        <taxon>Neopterygii</taxon>
        <taxon>Teleostei</taxon>
        <taxon>Neoteleostei</taxon>
        <taxon>Acanthomorphata</taxon>
        <taxon>Zeiogadaria</taxon>
        <taxon>Gadariae</taxon>
        <taxon>Gadiformes</taxon>
        <taxon>Gadoidei</taxon>
        <taxon>Gadidae</taxon>
        <taxon>Gadus</taxon>
    </lineage>
</organism>
<dbReference type="InterPro" id="IPR009729">
    <property type="entry name" value="Gal-3-0_sulfotransfrase"/>
</dbReference>
<evidence type="ECO:0000256" key="4">
    <source>
        <dbReference type="ARBA" id="ARBA00022692"/>
    </source>
</evidence>
<dbReference type="InterPro" id="IPR027417">
    <property type="entry name" value="P-loop_NTPase"/>
</dbReference>
<evidence type="ECO:0000256" key="5">
    <source>
        <dbReference type="ARBA" id="ARBA00022968"/>
    </source>
</evidence>
<dbReference type="PANTHER" id="PTHR14647">
    <property type="entry name" value="GALACTOSE-3-O-SULFOTRANSFERASE"/>
    <property type="match status" value="1"/>
</dbReference>
<evidence type="ECO:0000256" key="1">
    <source>
        <dbReference type="ARBA" id="ARBA00004323"/>
    </source>
</evidence>
<sequence>MIRKKIFLAFVVISTVSLLLHHGGHLESWTMEAFYLGCPVLCSLPSPCLEPKHTHVAFLKTHKTASSTMQNLLFRFAERHNLTVALPIQSCGHQFCYPRTFTSHFVHPHTLPPSIVTNHMRFSRAELRRLMPEDTVYITILREPGLMFESLFSYYNQICQSFKRVPNCSLEAFLEEPLRYYRPKEKDAMYARNTLTFDLGGDKDRSAEDVGYSRAFVAEVEQAFALVMIAEHFDESLVLLRHLLSWDLEDVLYLKLNMRTLSSKRSLSPDLSAKIREWNALDARLYDHFNASLWRQIAAMGPACVAREVRLLRKHQDQLVRNCFGRRMPLMRSASQIKNKDLRPWQPNAKVDIVGYDLPANLSQVTSSQAQENCLKLIMPEVQYTQLLLHSQSLLYRRNFQQRTPQRPQTPKLSVRSVLPRRPPAASPQGPGSGPGSTSTSTLRPAGGTQARGAKPGQGSSPTQAL</sequence>
<dbReference type="CTD" id="89792"/>
<dbReference type="AlphaFoldDB" id="A0A8C4ZB47"/>
<evidence type="ECO:0000256" key="8">
    <source>
        <dbReference type="ARBA" id="ARBA00023136"/>
    </source>
</evidence>
<name>A0A8C4ZB47_GADMO</name>
<accession>A0A8C4ZB47</accession>
<feature type="signal peptide" evidence="11">
    <location>
        <begin position="1"/>
        <end position="26"/>
    </location>
</feature>
<protein>
    <submittedName>
        <fullName evidence="12">Galactose-3-O-sulfotransferase 3</fullName>
    </submittedName>
</protein>
<keyword evidence="5" id="KW-0735">Signal-anchor</keyword>
<comment type="similarity">
    <text evidence="2">Belongs to the galactose-3-O-sulfotransferase family.</text>
</comment>
<dbReference type="GO" id="GO:0001733">
    <property type="term" value="F:galactosylceramide sulfotransferase activity"/>
    <property type="evidence" value="ECO:0007669"/>
    <property type="project" value="InterPro"/>
</dbReference>
<gene>
    <name evidence="12" type="primary">gal3st3</name>
</gene>
<dbReference type="GO" id="GO:0009247">
    <property type="term" value="P:glycolipid biosynthetic process"/>
    <property type="evidence" value="ECO:0007669"/>
    <property type="project" value="InterPro"/>
</dbReference>
<dbReference type="KEGG" id="gmh:115529790"/>
<evidence type="ECO:0000256" key="9">
    <source>
        <dbReference type="ARBA" id="ARBA00023180"/>
    </source>
</evidence>
<reference evidence="12" key="2">
    <citation type="submission" date="2025-09" db="UniProtKB">
        <authorList>
            <consortium name="Ensembl"/>
        </authorList>
    </citation>
    <scope>IDENTIFICATION</scope>
</reference>
<evidence type="ECO:0000313" key="13">
    <source>
        <dbReference type="Proteomes" id="UP000694546"/>
    </source>
</evidence>
<feature type="chain" id="PRO_5034681502" evidence="11">
    <location>
        <begin position="27"/>
        <end position="466"/>
    </location>
</feature>